<gene>
    <name evidence="1" type="ORF">E2C01_064192</name>
</gene>
<comment type="caution">
    <text evidence="1">The sequence shown here is derived from an EMBL/GenBank/DDBJ whole genome shotgun (WGS) entry which is preliminary data.</text>
</comment>
<accession>A0A5B7HJQ4</accession>
<reference evidence="1 2" key="1">
    <citation type="submission" date="2019-05" db="EMBL/GenBank/DDBJ databases">
        <title>Another draft genome of Portunus trituberculatus and its Hox gene families provides insights of decapod evolution.</title>
        <authorList>
            <person name="Jeong J.-H."/>
            <person name="Song I."/>
            <person name="Kim S."/>
            <person name="Choi T."/>
            <person name="Kim D."/>
            <person name="Ryu S."/>
            <person name="Kim W."/>
        </authorList>
    </citation>
    <scope>NUCLEOTIDE SEQUENCE [LARGE SCALE GENOMIC DNA]</scope>
    <source>
        <tissue evidence="1">Muscle</tissue>
    </source>
</reference>
<proteinExistence type="predicted"/>
<sequence length="131" mass="15076">MRHAWLSDSRLRLITSHTMHLCQSNPDILQMSLKSFAAKFQSRLLTYWRLLHRCYSAVHTPFRYHPSPCCVASPTSPPPCLFTHASENSESTDTIANSCITQISLIRFLPPLIYNDKCTVRRKDTPSFFFA</sequence>
<organism evidence="1 2">
    <name type="scientific">Portunus trituberculatus</name>
    <name type="common">Swimming crab</name>
    <name type="synonym">Neptunus trituberculatus</name>
    <dbReference type="NCBI Taxonomy" id="210409"/>
    <lineage>
        <taxon>Eukaryota</taxon>
        <taxon>Metazoa</taxon>
        <taxon>Ecdysozoa</taxon>
        <taxon>Arthropoda</taxon>
        <taxon>Crustacea</taxon>
        <taxon>Multicrustacea</taxon>
        <taxon>Malacostraca</taxon>
        <taxon>Eumalacostraca</taxon>
        <taxon>Eucarida</taxon>
        <taxon>Decapoda</taxon>
        <taxon>Pleocyemata</taxon>
        <taxon>Brachyura</taxon>
        <taxon>Eubrachyura</taxon>
        <taxon>Portunoidea</taxon>
        <taxon>Portunidae</taxon>
        <taxon>Portuninae</taxon>
        <taxon>Portunus</taxon>
    </lineage>
</organism>
<keyword evidence="2" id="KW-1185">Reference proteome</keyword>
<dbReference type="AlphaFoldDB" id="A0A5B7HJQ4"/>
<protein>
    <submittedName>
        <fullName evidence="1">Uncharacterized protein</fullName>
    </submittedName>
</protein>
<dbReference type="Proteomes" id="UP000324222">
    <property type="component" value="Unassembled WGS sequence"/>
</dbReference>
<dbReference type="EMBL" id="VSRR010030278">
    <property type="protein sequence ID" value="MPC69959.1"/>
    <property type="molecule type" value="Genomic_DNA"/>
</dbReference>
<evidence type="ECO:0000313" key="1">
    <source>
        <dbReference type="EMBL" id="MPC69959.1"/>
    </source>
</evidence>
<evidence type="ECO:0000313" key="2">
    <source>
        <dbReference type="Proteomes" id="UP000324222"/>
    </source>
</evidence>
<name>A0A5B7HJQ4_PORTR</name>